<evidence type="ECO:0000256" key="2">
    <source>
        <dbReference type="ARBA" id="ARBA00022679"/>
    </source>
</evidence>
<feature type="domain" description="Carbohydrate kinase PfkB" evidence="5">
    <location>
        <begin position="168"/>
        <end position="280"/>
    </location>
</feature>
<dbReference type="Gene3D" id="3.40.1190.20">
    <property type="match status" value="1"/>
</dbReference>
<dbReference type="GO" id="GO:0016301">
    <property type="term" value="F:kinase activity"/>
    <property type="evidence" value="ECO:0007669"/>
    <property type="project" value="UniProtKB-KW"/>
</dbReference>
<dbReference type="AlphaFoldDB" id="A0A2A6FN97"/>
<feature type="domain" description="Carbohydrate kinase PfkB" evidence="5">
    <location>
        <begin position="4"/>
        <end position="112"/>
    </location>
</feature>
<dbReference type="PROSITE" id="PS00584">
    <property type="entry name" value="PFKB_KINASES_2"/>
    <property type="match status" value="1"/>
</dbReference>
<keyword evidence="3 4" id="KW-0418">Kinase</keyword>
<gene>
    <name evidence="6" type="ORF">B5766_12020</name>
</gene>
<sequence>MTLDVLCVGVATIDLIARVDVMPGGNDRVLSAPFVRAGGGPAATAAVTLARLGRSVGFCGVVGDDAAGVLARASLEQEGVDTSWLVTRPGVTTPESMVVVSGKDAHRAIITTGSVGPDPTDVPSDAATWIHVDQVGYAPTRQSQRTGRGSALLSIDGGNRIPGLDLVGVDLYAPTLESLTELFPRDSIGGRLRAATAAGSKLVVATAGASGTWILEHDKPRLISSFDVQAVSTMGAGDVFHGALLAGLLRGDNLAAATRFANAVAALSCGALDGRSGIPTAHAADKFLTTMTAASR</sequence>
<accession>A0A2A6FN97</accession>
<protein>
    <recommendedName>
        <fullName evidence="5">Carbohydrate kinase PfkB domain-containing protein</fullName>
    </recommendedName>
</protein>
<dbReference type="EMBL" id="NAEP01000056">
    <property type="protein sequence ID" value="PDQ34362.1"/>
    <property type="molecule type" value="Genomic_DNA"/>
</dbReference>
<evidence type="ECO:0000259" key="5">
    <source>
        <dbReference type="Pfam" id="PF00294"/>
    </source>
</evidence>
<dbReference type="PRINTS" id="PR00990">
    <property type="entry name" value="RIBOKINASE"/>
</dbReference>
<evidence type="ECO:0000256" key="1">
    <source>
        <dbReference type="ARBA" id="ARBA00010688"/>
    </source>
</evidence>
<dbReference type="InterPro" id="IPR011611">
    <property type="entry name" value="PfkB_dom"/>
</dbReference>
<name>A0A2A6FN97_9MICO</name>
<dbReference type="InterPro" id="IPR052562">
    <property type="entry name" value="Ketohexokinase-related"/>
</dbReference>
<reference evidence="7" key="1">
    <citation type="submission" date="2017-03" db="EMBL/GenBank/DDBJ databases">
        <authorList>
            <person name="Lund M.B."/>
        </authorList>
    </citation>
    <scope>NUCLEOTIDE SEQUENCE [LARGE SCALE GENOMIC DNA]</scope>
</reference>
<dbReference type="PANTHER" id="PTHR42774">
    <property type="entry name" value="PHOSPHOTRANSFERASE SYSTEM TRANSPORT PROTEIN"/>
    <property type="match status" value="1"/>
</dbReference>
<evidence type="ECO:0000313" key="7">
    <source>
        <dbReference type="Proteomes" id="UP000219994"/>
    </source>
</evidence>
<evidence type="ECO:0000256" key="3">
    <source>
        <dbReference type="ARBA" id="ARBA00022777"/>
    </source>
</evidence>
<evidence type="ECO:0000313" key="6">
    <source>
        <dbReference type="EMBL" id="PDQ34362.1"/>
    </source>
</evidence>
<dbReference type="InterPro" id="IPR002173">
    <property type="entry name" value="Carboh/pur_kinase_PfkB_CS"/>
</dbReference>
<dbReference type="SUPFAM" id="SSF53613">
    <property type="entry name" value="Ribokinase-like"/>
    <property type="match status" value="1"/>
</dbReference>
<dbReference type="PANTHER" id="PTHR42774:SF3">
    <property type="entry name" value="KETOHEXOKINASE"/>
    <property type="match status" value="1"/>
</dbReference>
<comment type="caution">
    <text evidence="6">The sequence shown here is derived from an EMBL/GenBank/DDBJ whole genome shotgun (WGS) entry which is preliminary data.</text>
</comment>
<proteinExistence type="inferred from homology"/>
<dbReference type="Pfam" id="PF00294">
    <property type="entry name" value="PfkB"/>
    <property type="match status" value="2"/>
</dbReference>
<comment type="similarity">
    <text evidence="1 4">Belongs to the carbohydrate kinase PfkB family.</text>
</comment>
<dbReference type="InterPro" id="IPR029056">
    <property type="entry name" value="Ribokinase-like"/>
</dbReference>
<dbReference type="InterPro" id="IPR002139">
    <property type="entry name" value="Ribo/fructo_kinase"/>
</dbReference>
<organism evidence="6 7">
    <name type="scientific">Candidatus Lumbricidiphila eiseniae</name>
    <dbReference type="NCBI Taxonomy" id="1969409"/>
    <lineage>
        <taxon>Bacteria</taxon>
        <taxon>Bacillati</taxon>
        <taxon>Actinomycetota</taxon>
        <taxon>Actinomycetes</taxon>
        <taxon>Micrococcales</taxon>
        <taxon>Microbacteriaceae</taxon>
        <taxon>Candidatus Lumbricidiphila</taxon>
    </lineage>
</organism>
<keyword evidence="2 4" id="KW-0808">Transferase</keyword>
<dbReference type="Proteomes" id="UP000219994">
    <property type="component" value="Unassembled WGS sequence"/>
</dbReference>
<evidence type="ECO:0000256" key="4">
    <source>
        <dbReference type="RuleBase" id="RU003704"/>
    </source>
</evidence>